<evidence type="ECO:0000313" key="2">
    <source>
        <dbReference type="Proteomes" id="UP000018144"/>
    </source>
</evidence>
<name>U4LJR0_PYROM</name>
<reference evidence="1 2" key="1">
    <citation type="journal article" date="2013" name="PLoS Genet.">
        <title>The genome and development-dependent transcriptomes of Pyronema confluens: a window into fungal evolution.</title>
        <authorList>
            <person name="Traeger S."/>
            <person name="Altegoer F."/>
            <person name="Freitag M."/>
            <person name="Gabaldon T."/>
            <person name="Kempken F."/>
            <person name="Kumar A."/>
            <person name="Marcet-Houben M."/>
            <person name="Poggeler S."/>
            <person name="Stajich J.E."/>
            <person name="Nowrousian M."/>
        </authorList>
    </citation>
    <scope>NUCLEOTIDE SEQUENCE [LARGE SCALE GENOMIC DNA]</scope>
    <source>
        <strain evidence="2">CBS 100304</strain>
        <tissue evidence="1">Vegetative mycelium</tissue>
    </source>
</reference>
<protein>
    <submittedName>
        <fullName evidence="1">Uncharacterized protein</fullName>
    </submittedName>
</protein>
<dbReference type="AlphaFoldDB" id="U4LJR0"/>
<sequence length="128" mass="14357">MHELRAKPFDRMLVGTQYSAEGADSDAISKTKDKVYEILGYLDIECYPSEADANFKVANVNDLVYATISPILIDFKRRVGRNSIQLLREKEIISTDGEPGGVEEFIVVDFISVMEENIVLIIEAKSLL</sequence>
<gene>
    <name evidence="1" type="ORF">PCON_12927</name>
</gene>
<evidence type="ECO:0000313" key="1">
    <source>
        <dbReference type="EMBL" id="CCX32304.1"/>
    </source>
</evidence>
<proteinExistence type="predicted"/>
<organism evidence="1 2">
    <name type="scientific">Pyronema omphalodes (strain CBS 100304)</name>
    <name type="common">Pyronema confluens</name>
    <dbReference type="NCBI Taxonomy" id="1076935"/>
    <lineage>
        <taxon>Eukaryota</taxon>
        <taxon>Fungi</taxon>
        <taxon>Dikarya</taxon>
        <taxon>Ascomycota</taxon>
        <taxon>Pezizomycotina</taxon>
        <taxon>Pezizomycetes</taxon>
        <taxon>Pezizales</taxon>
        <taxon>Pyronemataceae</taxon>
        <taxon>Pyronema</taxon>
    </lineage>
</organism>
<accession>U4LJR0</accession>
<dbReference type="EMBL" id="HF935809">
    <property type="protein sequence ID" value="CCX32304.1"/>
    <property type="molecule type" value="Genomic_DNA"/>
</dbReference>
<dbReference type="Proteomes" id="UP000018144">
    <property type="component" value="Unassembled WGS sequence"/>
</dbReference>
<dbReference type="OrthoDB" id="5355583at2759"/>
<keyword evidence="2" id="KW-1185">Reference proteome</keyword>